<evidence type="ECO:0000256" key="1">
    <source>
        <dbReference type="SAM" id="MobiDB-lite"/>
    </source>
</evidence>
<comment type="caution">
    <text evidence="2">The sequence shown here is derived from an EMBL/GenBank/DDBJ whole genome shotgun (WGS) entry which is preliminary data.</text>
</comment>
<protein>
    <submittedName>
        <fullName evidence="2">DgyrCDS6214</fullName>
    </submittedName>
</protein>
<dbReference type="Proteomes" id="UP000549394">
    <property type="component" value="Unassembled WGS sequence"/>
</dbReference>
<accession>A0A7I8VMG0</accession>
<organism evidence="2 3">
    <name type="scientific">Dimorphilus gyrociliatus</name>
    <dbReference type="NCBI Taxonomy" id="2664684"/>
    <lineage>
        <taxon>Eukaryota</taxon>
        <taxon>Metazoa</taxon>
        <taxon>Spiralia</taxon>
        <taxon>Lophotrochozoa</taxon>
        <taxon>Annelida</taxon>
        <taxon>Polychaeta</taxon>
        <taxon>Polychaeta incertae sedis</taxon>
        <taxon>Dinophilidae</taxon>
        <taxon>Dimorphilus</taxon>
    </lineage>
</organism>
<reference evidence="2 3" key="1">
    <citation type="submission" date="2020-08" db="EMBL/GenBank/DDBJ databases">
        <authorList>
            <person name="Hejnol A."/>
        </authorList>
    </citation>
    <scope>NUCLEOTIDE SEQUENCE [LARGE SCALE GENOMIC DNA]</scope>
</reference>
<sequence>MVLDDNRKQAAGCFKALPELINSRKWNEVVREIKGISHILLESSSDTEEKSEKDKKSALLPEDVQKNLRNKFDTVKEICAANGSNIKFPPTANPTTSVPQSSKNLKTTRPITTTPPVSSVPSVRTIAKAPLAVSAVSSPSTRSAPSVPVARAAPLELPTPLSPLVSSVPSETPQPAPVSAPVVPSTPILTSVPPSVHSTPFTPCDPAREEVYTRAPIVEETLVKEAQNKETTQCRSASPGETPTSAAHSSRLERLQTLYSRAKNNLLLGDGVYHVPRSKRHPMDVAWKTGSKYLKRVLADYPDKEDEESCPALNIDFYMKDGIHPLAWAYSEGMKINDEELKRKKEERCDVPDSIPSIRKAQIVSDNFQALSSEKELREEKQSNFPIKYKSDSSEDLQEIKANTIKEMAKACDFSAPKISTIDYDGYANRVSTLKRVFEGLTKKNENGRKIPRFQVNHSNSPSITSTSSVNLTYLSQKTQNSIASTSCIDDSLINPIKLPSVASVSSKFEELTEKDDDYGSFSRVQYEGNRVHEVLLNKQKPLLQYRKEDLRYAIEQVQGKLSKIDNEHPAKRHMYEALSSLYAAIAKLEIAGEKAESDESIAGAGDLCSECGKKKKLTDSLWYDNEKLLDKKFESYLHLCCQSH</sequence>
<gene>
    <name evidence="2" type="ORF">DGYR_LOCUS5974</name>
</gene>
<feature type="compositionally biased region" description="Polar residues" evidence="1">
    <location>
        <begin position="93"/>
        <end position="105"/>
    </location>
</feature>
<feature type="region of interest" description="Disordered" evidence="1">
    <location>
        <begin position="88"/>
        <end position="120"/>
    </location>
</feature>
<feature type="compositionally biased region" description="Low complexity" evidence="1">
    <location>
        <begin position="107"/>
        <end position="120"/>
    </location>
</feature>
<evidence type="ECO:0000313" key="3">
    <source>
        <dbReference type="Proteomes" id="UP000549394"/>
    </source>
</evidence>
<dbReference type="AlphaFoldDB" id="A0A7I8VMG0"/>
<proteinExistence type="predicted"/>
<evidence type="ECO:0000313" key="2">
    <source>
        <dbReference type="EMBL" id="CAD5117446.1"/>
    </source>
</evidence>
<feature type="region of interest" description="Disordered" evidence="1">
    <location>
        <begin position="227"/>
        <end position="249"/>
    </location>
</feature>
<keyword evidence="3" id="KW-1185">Reference proteome</keyword>
<name>A0A7I8VMG0_9ANNE</name>
<dbReference type="EMBL" id="CAJFCJ010000007">
    <property type="protein sequence ID" value="CAD5117446.1"/>
    <property type="molecule type" value="Genomic_DNA"/>
</dbReference>
<feature type="compositionally biased region" description="Polar residues" evidence="1">
    <location>
        <begin position="229"/>
        <end position="248"/>
    </location>
</feature>